<keyword evidence="6" id="KW-1185">Reference proteome</keyword>
<reference evidence="5 6" key="1">
    <citation type="journal article" date="2009" name="Stand. Genomic Sci.">
        <title>Complete genome sequence of Thermanaerovibrio acidaminovorans type strain (Su883).</title>
        <authorList>
            <person name="Chovatia M."/>
            <person name="Sikorski J."/>
            <person name="Schroder M."/>
            <person name="Lapidus A."/>
            <person name="Nolan M."/>
            <person name="Tice H."/>
            <person name="Glavina Del Rio T."/>
            <person name="Copeland A."/>
            <person name="Cheng J.F."/>
            <person name="Lucas S."/>
            <person name="Chen F."/>
            <person name="Bruce D."/>
            <person name="Goodwin L."/>
            <person name="Pitluck S."/>
            <person name="Ivanova N."/>
            <person name="Mavromatis K."/>
            <person name="Ovchinnikova G."/>
            <person name="Pati A."/>
            <person name="Chen A."/>
            <person name="Palaniappan K."/>
            <person name="Land M."/>
            <person name="Hauser L."/>
            <person name="Chang Y.J."/>
            <person name="Jeffries C.D."/>
            <person name="Chain P."/>
            <person name="Saunders E."/>
            <person name="Detter J.C."/>
            <person name="Brettin T."/>
            <person name="Rohde M."/>
            <person name="Goker M."/>
            <person name="Spring S."/>
            <person name="Bristow J."/>
            <person name="Markowitz V."/>
            <person name="Hugenholtz P."/>
            <person name="Kyrpides N.C."/>
            <person name="Klenk H.P."/>
            <person name="Eisen J.A."/>
        </authorList>
    </citation>
    <scope>NUCLEOTIDE SEQUENCE [LARGE SCALE GENOMIC DNA]</scope>
    <source>
        <strain evidence="6">ATCC 49978 / DSM 6589 / Su883</strain>
    </source>
</reference>
<dbReference type="EMBL" id="CP001818">
    <property type="protein sequence ID" value="ACZ18555.1"/>
    <property type="molecule type" value="Genomic_DNA"/>
</dbReference>
<protein>
    <submittedName>
        <fullName evidence="5">Pseudouridine synthase</fullName>
    </submittedName>
</protein>
<dbReference type="GO" id="GO:0003723">
    <property type="term" value="F:RNA binding"/>
    <property type="evidence" value="ECO:0007669"/>
    <property type="project" value="InterPro"/>
</dbReference>
<keyword evidence="2" id="KW-0413">Isomerase</keyword>
<dbReference type="GO" id="GO:0001522">
    <property type="term" value="P:pseudouridine synthesis"/>
    <property type="evidence" value="ECO:0007669"/>
    <property type="project" value="InterPro"/>
</dbReference>
<evidence type="ECO:0000256" key="2">
    <source>
        <dbReference type="ARBA" id="ARBA00023235"/>
    </source>
</evidence>
<dbReference type="eggNOG" id="COG0564">
    <property type="taxonomic scope" value="Bacteria"/>
</dbReference>
<dbReference type="GO" id="GO:0006396">
    <property type="term" value="P:RNA processing"/>
    <property type="evidence" value="ECO:0007669"/>
    <property type="project" value="UniProtKB-ARBA"/>
</dbReference>
<evidence type="ECO:0000313" key="5">
    <source>
        <dbReference type="EMBL" id="ACZ18555.1"/>
    </source>
</evidence>
<gene>
    <name evidence="5" type="ordered locus">Taci_0318</name>
</gene>
<proteinExistence type="inferred from homology"/>
<dbReference type="STRING" id="525903.Taci_0318"/>
<dbReference type="Proteomes" id="UP000002030">
    <property type="component" value="Chromosome"/>
</dbReference>
<feature type="domain" description="Pseudouridine synthase RsuA/RluA-like" evidence="4">
    <location>
        <begin position="94"/>
        <end position="237"/>
    </location>
</feature>
<dbReference type="InterPro" id="IPR050188">
    <property type="entry name" value="RluA_PseudoU_synthase"/>
</dbReference>
<evidence type="ECO:0000256" key="3">
    <source>
        <dbReference type="SAM" id="MobiDB-lite"/>
    </source>
</evidence>
<organism evidence="5 6">
    <name type="scientific">Thermanaerovibrio acidaminovorans (strain ATCC 49978 / DSM 6589 / Su883)</name>
    <name type="common">Selenomonas acidaminovorans</name>
    <dbReference type="NCBI Taxonomy" id="525903"/>
    <lineage>
        <taxon>Bacteria</taxon>
        <taxon>Thermotogati</taxon>
        <taxon>Synergistota</taxon>
        <taxon>Synergistia</taxon>
        <taxon>Synergistales</taxon>
        <taxon>Synergistaceae</taxon>
        <taxon>Thermanaerovibrio</taxon>
    </lineage>
</organism>
<dbReference type="PANTHER" id="PTHR21600">
    <property type="entry name" value="MITOCHONDRIAL RNA PSEUDOURIDINE SYNTHASE"/>
    <property type="match status" value="1"/>
</dbReference>
<dbReference type="OrthoDB" id="9807829at2"/>
<dbReference type="EnsemblBacteria" id="ACZ18555">
    <property type="protein sequence ID" value="ACZ18555"/>
    <property type="gene ID" value="Taci_0318"/>
</dbReference>
<dbReference type="Pfam" id="PF00849">
    <property type="entry name" value="PseudoU_synth_2"/>
    <property type="match status" value="1"/>
</dbReference>
<dbReference type="HOGENOM" id="CLU_016902_1_0_0"/>
<dbReference type="RefSeq" id="WP_012869071.1">
    <property type="nucleotide sequence ID" value="NC_013522.1"/>
</dbReference>
<name>D1B8F2_THEAS</name>
<accession>D1B8F2</accession>
<dbReference type="InterPro" id="IPR006145">
    <property type="entry name" value="PsdUridine_synth_RsuA/RluA"/>
</dbReference>
<dbReference type="GO" id="GO:0009982">
    <property type="term" value="F:pseudouridine synthase activity"/>
    <property type="evidence" value="ECO:0007669"/>
    <property type="project" value="InterPro"/>
</dbReference>
<dbReference type="CDD" id="cd02869">
    <property type="entry name" value="PseudoU_synth_RluA_like"/>
    <property type="match status" value="1"/>
</dbReference>
<dbReference type="GO" id="GO:0140098">
    <property type="term" value="F:catalytic activity, acting on RNA"/>
    <property type="evidence" value="ECO:0007669"/>
    <property type="project" value="UniProtKB-ARBA"/>
</dbReference>
<dbReference type="InterPro" id="IPR036986">
    <property type="entry name" value="S4_RNA-bd_sf"/>
</dbReference>
<evidence type="ECO:0000256" key="1">
    <source>
        <dbReference type="ARBA" id="ARBA00010876"/>
    </source>
</evidence>
<comment type="similarity">
    <text evidence="1">Belongs to the pseudouridine synthase RluA family.</text>
</comment>
<dbReference type="AlphaFoldDB" id="D1B8F2"/>
<dbReference type="Gene3D" id="3.30.2350.10">
    <property type="entry name" value="Pseudouridine synthase"/>
    <property type="match status" value="1"/>
</dbReference>
<evidence type="ECO:0000259" key="4">
    <source>
        <dbReference type="Pfam" id="PF00849"/>
    </source>
</evidence>
<dbReference type="InterPro" id="IPR020103">
    <property type="entry name" value="PsdUridine_synth_cat_dom_sf"/>
</dbReference>
<dbReference type="SUPFAM" id="SSF55120">
    <property type="entry name" value="Pseudouridine synthase"/>
    <property type="match status" value="1"/>
</dbReference>
<feature type="region of interest" description="Disordered" evidence="3">
    <location>
        <begin position="60"/>
        <end position="79"/>
    </location>
</feature>
<dbReference type="KEGG" id="tai:Taci_0318"/>
<evidence type="ECO:0000313" key="6">
    <source>
        <dbReference type="Proteomes" id="UP000002030"/>
    </source>
</evidence>
<dbReference type="Gene3D" id="3.10.290.10">
    <property type="entry name" value="RNA-binding S4 domain"/>
    <property type="match status" value="1"/>
</dbReference>
<sequence length="302" mass="33577">MRTYRIPPDQEGRRLDRLIREWWPEVNMGLRMGAIRRGQVRLDGRRVPCSQRLLEGQELTVPWDQEPRRSGSGTPCPAEGRELPRWVIHWDRRLLVANKPAGWICQPGGGRGTSLPEEVWRLLGVDRGPVPSHRLDVNTTGVVLVPLDGALGRELHRLFREGTIRKLYWALVRGTCVGEALVDLPLSKDGRGNVTPSPSGQPARSVVRPLAVRGGFSLVEVELLTGRQHQARVHLAHLGLPILGDVRYGVRFRGVGRTMLHARRVLLPFGESLGDLAGAAFEAPLYPDMAEAARRLGLGDFT</sequence>